<feature type="transmembrane region" description="Helical" evidence="1">
    <location>
        <begin position="76"/>
        <end position="94"/>
    </location>
</feature>
<gene>
    <name evidence="2" type="ORF">SDC9_99692</name>
</gene>
<keyword evidence="1" id="KW-1133">Transmembrane helix</keyword>
<dbReference type="Pfam" id="PF04018">
    <property type="entry name" value="VCA0040-like"/>
    <property type="match status" value="1"/>
</dbReference>
<feature type="transmembrane region" description="Helical" evidence="1">
    <location>
        <begin position="106"/>
        <end position="125"/>
    </location>
</feature>
<feature type="transmembrane region" description="Helical" evidence="1">
    <location>
        <begin position="145"/>
        <end position="166"/>
    </location>
</feature>
<dbReference type="PANTHER" id="PTHR37308:SF1">
    <property type="entry name" value="POLYPRENYL-PHOSPHATE TRANSPORTER"/>
    <property type="match status" value="1"/>
</dbReference>
<keyword evidence="1" id="KW-0472">Membrane</keyword>
<keyword evidence="1" id="KW-0812">Transmembrane</keyword>
<dbReference type="InterPro" id="IPR007163">
    <property type="entry name" value="VCA0040-like"/>
</dbReference>
<evidence type="ECO:0008006" key="3">
    <source>
        <dbReference type="Google" id="ProtNLM"/>
    </source>
</evidence>
<protein>
    <recommendedName>
        <fullName evidence="3">DUF368 domain-containing protein</fullName>
    </recommendedName>
</protein>
<organism evidence="2">
    <name type="scientific">bioreactor metagenome</name>
    <dbReference type="NCBI Taxonomy" id="1076179"/>
    <lineage>
        <taxon>unclassified sequences</taxon>
        <taxon>metagenomes</taxon>
        <taxon>ecological metagenomes</taxon>
    </lineage>
</organism>
<feature type="transmembrane region" description="Helical" evidence="1">
    <location>
        <begin position="207"/>
        <end position="224"/>
    </location>
</feature>
<dbReference type="PANTHER" id="PTHR37308">
    <property type="entry name" value="INTEGRAL MEMBRANE PROTEIN"/>
    <property type="match status" value="1"/>
</dbReference>
<name>A0A645AJL3_9ZZZZ</name>
<proteinExistence type="predicted"/>
<evidence type="ECO:0000256" key="1">
    <source>
        <dbReference type="SAM" id="Phobius"/>
    </source>
</evidence>
<sequence length="244" mass="26466">MMAVLAKPFQNVKLYWKMFIPITLGWAIGFLGLAGAIAKVLSINATVVVSLFIGLILGTFPSLFKEGSKNGRTKPMWVALIISTAVLLAFFYTLKFSTQTTVTPSFGWYIFCGVLWGFSLIIPGMSSSSTLLFLGLYQPMSEGIATMNFQVLIPFAIGILGTVLLLARLVNMLFERHYGVAFFCVIGFVIASTIPIIPTAFAGVGEALLSILAVAVGFVASYFLERMGLKKPEHATEEPVELEG</sequence>
<comment type="caution">
    <text evidence="2">The sequence shown here is derived from an EMBL/GenBank/DDBJ whole genome shotgun (WGS) entry which is preliminary data.</text>
</comment>
<reference evidence="2" key="1">
    <citation type="submission" date="2019-08" db="EMBL/GenBank/DDBJ databases">
        <authorList>
            <person name="Kucharzyk K."/>
            <person name="Murdoch R.W."/>
            <person name="Higgins S."/>
            <person name="Loffler F."/>
        </authorList>
    </citation>
    <scope>NUCLEOTIDE SEQUENCE</scope>
</reference>
<accession>A0A645AJL3</accession>
<evidence type="ECO:0000313" key="2">
    <source>
        <dbReference type="EMBL" id="MPM52928.1"/>
    </source>
</evidence>
<feature type="transmembrane region" description="Helical" evidence="1">
    <location>
        <begin position="178"/>
        <end position="201"/>
    </location>
</feature>
<dbReference type="AlphaFoldDB" id="A0A645AJL3"/>
<feature type="transmembrane region" description="Helical" evidence="1">
    <location>
        <begin position="18"/>
        <end position="38"/>
    </location>
</feature>
<feature type="transmembrane region" description="Helical" evidence="1">
    <location>
        <begin position="45"/>
        <end position="64"/>
    </location>
</feature>
<dbReference type="EMBL" id="VSSQ01014093">
    <property type="protein sequence ID" value="MPM52928.1"/>
    <property type="molecule type" value="Genomic_DNA"/>
</dbReference>